<dbReference type="PROSITE" id="PS50110">
    <property type="entry name" value="RESPONSE_REGULATORY"/>
    <property type="match status" value="1"/>
</dbReference>
<evidence type="ECO:0000256" key="4">
    <source>
        <dbReference type="ARBA" id="ARBA00023163"/>
    </source>
</evidence>
<dbReference type="InterPro" id="IPR058031">
    <property type="entry name" value="AAA_lid_NorR"/>
</dbReference>
<dbReference type="SUPFAM" id="SSF52172">
    <property type="entry name" value="CheY-like"/>
    <property type="match status" value="1"/>
</dbReference>
<gene>
    <name evidence="8" type="primary">yfhA</name>
    <name evidence="8" type="ORF">DPPLL_17920</name>
</gene>
<dbReference type="Pfam" id="PF25601">
    <property type="entry name" value="AAA_lid_14"/>
    <property type="match status" value="1"/>
</dbReference>
<evidence type="ECO:0000256" key="1">
    <source>
        <dbReference type="ARBA" id="ARBA00022741"/>
    </source>
</evidence>
<dbReference type="InterPro" id="IPR009057">
    <property type="entry name" value="Homeodomain-like_sf"/>
</dbReference>
<dbReference type="InterPro" id="IPR001789">
    <property type="entry name" value="Sig_transdc_resp-reg_receiver"/>
</dbReference>
<keyword evidence="5" id="KW-0597">Phosphoprotein</keyword>
<dbReference type="PANTHER" id="PTHR32071">
    <property type="entry name" value="TRANSCRIPTIONAL REGULATORY PROTEIN"/>
    <property type="match status" value="1"/>
</dbReference>
<dbReference type="InterPro" id="IPR002078">
    <property type="entry name" value="Sigma_54_int"/>
</dbReference>
<dbReference type="Gene3D" id="1.10.10.60">
    <property type="entry name" value="Homeodomain-like"/>
    <property type="match status" value="1"/>
</dbReference>
<dbReference type="SUPFAM" id="SSF52540">
    <property type="entry name" value="P-loop containing nucleoside triphosphate hydrolases"/>
    <property type="match status" value="1"/>
</dbReference>
<keyword evidence="2" id="KW-0067">ATP-binding</keyword>
<sequence length="446" mass="49633">MDKQTILLVDDEEDLLSLWTLRLENAGYAVLTARSGEEAMAVFNASSPQLVITDLRMEKMDGMALYQAIREINTTVPVLIITAHGSIPEAVDATQKGVFAFLTKPIDGRKLLAEIERALKTSSGSGPLATAKWRQGIISRSAVMEQLLDKVRLVARSNASVLIRGQSGTGKELLAKALHRVSERASRPFVPVNCSAIPEALLESELFGHARGSFSGAERAYEGLFRAADHGTLFLDEIGDMPLPLQVKLLRVLQERQVRPVGDTAAINVDVRIVSATHQDLEQRVKDKQFREDLYYRLNVVTLEVPSLGDRREDIPLLVEHFLGLFNRQNERTIVGFSPEAMEALLEAPWPGNIRQLQNVVEQAAALSTTDLIPVTLISSALREENVKIPSFDEARFAFGQRYLVQLLQMTGGNVARAARIADRNRTDFYKILNRHHISPHLFKNE</sequence>
<evidence type="ECO:0000256" key="3">
    <source>
        <dbReference type="ARBA" id="ARBA00023015"/>
    </source>
</evidence>
<dbReference type="PROSITE" id="PS00688">
    <property type="entry name" value="SIGMA54_INTERACT_3"/>
    <property type="match status" value="1"/>
</dbReference>
<evidence type="ECO:0000259" key="7">
    <source>
        <dbReference type="PROSITE" id="PS50110"/>
    </source>
</evidence>
<dbReference type="PANTHER" id="PTHR32071:SF116">
    <property type="entry name" value="TRANSCRIPTIONAL REGULATORY PROTEIN GLRR"/>
    <property type="match status" value="1"/>
</dbReference>
<dbReference type="InterPro" id="IPR025944">
    <property type="entry name" value="Sigma_54_int_dom_CS"/>
</dbReference>
<dbReference type="InterPro" id="IPR003593">
    <property type="entry name" value="AAA+_ATPase"/>
</dbReference>
<dbReference type="Proteomes" id="UP000830055">
    <property type="component" value="Chromosome"/>
</dbReference>
<organism evidence="8 9">
    <name type="scientific">Desulfofustis limnaeus</name>
    <dbReference type="NCBI Taxonomy" id="2740163"/>
    <lineage>
        <taxon>Bacteria</taxon>
        <taxon>Pseudomonadati</taxon>
        <taxon>Thermodesulfobacteriota</taxon>
        <taxon>Desulfobulbia</taxon>
        <taxon>Desulfobulbales</taxon>
        <taxon>Desulfocapsaceae</taxon>
        <taxon>Desulfofustis</taxon>
    </lineage>
</organism>
<dbReference type="Gene3D" id="3.40.50.2300">
    <property type="match status" value="1"/>
</dbReference>
<dbReference type="PROSITE" id="PS00675">
    <property type="entry name" value="SIGMA54_INTERACT_1"/>
    <property type="match status" value="1"/>
</dbReference>
<keyword evidence="3" id="KW-0805">Transcription regulation</keyword>
<dbReference type="InterPro" id="IPR027417">
    <property type="entry name" value="P-loop_NTPase"/>
</dbReference>
<evidence type="ECO:0000256" key="2">
    <source>
        <dbReference type="ARBA" id="ARBA00022840"/>
    </source>
</evidence>
<dbReference type="Pfam" id="PF00158">
    <property type="entry name" value="Sigma54_activat"/>
    <property type="match status" value="1"/>
</dbReference>
<dbReference type="SUPFAM" id="SSF46689">
    <property type="entry name" value="Homeodomain-like"/>
    <property type="match status" value="1"/>
</dbReference>
<dbReference type="SMART" id="SM00448">
    <property type="entry name" value="REC"/>
    <property type="match status" value="1"/>
</dbReference>
<dbReference type="Gene3D" id="3.40.50.300">
    <property type="entry name" value="P-loop containing nucleotide triphosphate hydrolases"/>
    <property type="match status" value="1"/>
</dbReference>
<evidence type="ECO:0000259" key="6">
    <source>
        <dbReference type="PROSITE" id="PS50045"/>
    </source>
</evidence>
<keyword evidence="9" id="KW-1185">Reference proteome</keyword>
<name>A0ABN6M3E0_9BACT</name>
<reference evidence="8 9" key="1">
    <citation type="submission" date="2022-01" db="EMBL/GenBank/DDBJ databases">
        <title>Desulfofustis limnae sp. nov., a novel mesophilic sulfate-reducing bacterium isolated from marsh soil.</title>
        <authorList>
            <person name="Watanabe M."/>
            <person name="Takahashi A."/>
            <person name="Kojima H."/>
            <person name="Fukui M."/>
        </authorList>
    </citation>
    <scope>NUCLEOTIDE SEQUENCE [LARGE SCALE GENOMIC DNA]</scope>
    <source>
        <strain evidence="8 9">PPLL</strain>
    </source>
</reference>
<dbReference type="SMART" id="SM00382">
    <property type="entry name" value="AAA"/>
    <property type="match status" value="1"/>
</dbReference>
<feature type="domain" description="Response regulatory" evidence="7">
    <location>
        <begin position="5"/>
        <end position="119"/>
    </location>
</feature>
<evidence type="ECO:0000313" key="9">
    <source>
        <dbReference type="Proteomes" id="UP000830055"/>
    </source>
</evidence>
<dbReference type="Gene3D" id="1.10.8.60">
    <property type="match status" value="1"/>
</dbReference>
<feature type="modified residue" description="4-aspartylphosphate" evidence="5">
    <location>
        <position position="54"/>
    </location>
</feature>
<feature type="domain" description="Sigma-54 factor interaction" evidence="6">
    <location>
        <begin position="137"/>
        <end position="366"/>
    </location>
</feature>
<evidence type="ECO:0000313" key="8">
    <source>
        <dbReference type="EMBL" id="BDD87427.1"/>
    </source>
</evidence>
<keyword evidence="4" id="KW-0804">Transcription</keyword>
<dbReference type="EMBL" id="AP025516">
    <property type="protein sequence ID" value="BDD87427.1"/>
    <property type="molecule type" value="Genomic_DNA"/>
</dbReference>
<dbReference type="CDD" id="cd00009">
    <property type="entry name" value="AAA"/>
    <property type="match status" value="1"/>
</dbReference>
<dbReference type="Pfam" id="PF00072">
    <property type="entry name" value="Response_reg"/>
    <property type="match status" value="1"/>
</dbReference>
<proteinExistence type="predicted"/>
<evidence type="ECO:0000256" key="5">
    <source>
        <dbReference type="PROSITE-ProRule" id="PRU00169"/>
    </source>
</evidence>
<dbReference type="InterPro" id="IPR025662">
    <property type="entry name" value="Sigma_54_int_dom_ATP-bd_1"/>
</dbReference>
<dbReference type="InterPro" id="IPR011006">
    <property type="entry name" value="CheY-like_superfamily"/>
</dbReference>
<accession>A0ABN6M3E0</accession>
<keyword evidence="1" id="KW-0547">Nucleotide-binding</keyword>
<dbReference type="PROSITE" id="PS50045">
    <property type="entry name" value="SIGMA54_INTERACT_4"/>
    <property type="match status" value="1"/>
</dbReference>
<protein>
    <submittedName>
        <fullName evidence="8">Two-component system response regulator GlrR</fullName>
    </submittedName>
</protein>
<dbReference type="RefSeq" id="WP_284154453.1">
    <property type="nucleotide sequence ID" value="NZ_AP025516.1"/>
</dbReference>